<dbReference type="InterPro" id="IPR023198">
    <property type="entry name" value="PGP-like_dom2"/>
</dbReference>
<protein>
    <submittedName>
        <fullName evidence="1">Uncharacterized protein</fullName>
    </submittedName>
</protein>
<dbReference type="PANTHER" id="PTHR42896:SF3">
    <property type="entry name" value="PROTEIN, PUTATIVE, EXPRESSED-RELATED"/>
    <property type="match status" value="1"/>
</dbReference>
<dbReference type="PANTHER" id="PTHR42896">
    <property type="entry name" value="XYLULOSE-1,5-BISPHOSPHATE (XUBP) PHOSPHATASE"/>
    <property type="match status" value="1"/>
</dbReference>
<dbReference type="AlphaFoldDB" id="A0A426YAR7"/>
<evidence type="ECO:0000313" key="2">
    <source>
        <dbReference type="Proteomes" id="UP000287651"/>
    </source>
</evidence>
<dbReference type="GO" id="GO:0016787">
    <property type="term" value="F:hydrolase activity"/>
    <property type="evidence" value="ECO:0007669"/>
    <property type="project" value="InterPro"/>
</dbReference>
<gene>
    <name evidence="1" type="ORF">B296_00040318</name>
</gene>
<dbReference type="Proteomes" id="UP000287651">
    <property type="component" value="Unassembled WGS sequence"/>
</dbReference>
<dbReference type="EMBL" id="AMZH03013698">
    <property type="protein sequence ID" value="RRT48843.1"/>
    <property type="molecule type" value="Genomic_DNA"/>
</dbReference>
<evidence type="ECO:0000313" key="1">
    <source>
        <dbReference type="EMBL" id="RRT48843.1"/>
    </source>
</evidence>
<proteinExistence type="predicted"/>
<organism evidence="1 2">
    <name type="scientific">Ensete ventricosum</name>
    <name type="common">Abyssinian banana</name>
    <name type="synonym">Musa ensete</name>
    <dbReference type="NCBI Taxonomy" id="4639"/>
    <lineage>
        <taxon>Eukaryota</taxon>
        <taxon>Viridiplantae</taxon>
        <taxon>Streptophyta</taxon>
        <taxon>Embryophyta</taxon>
        <taxon>Tracheophyta</taxon>
        <taxon>Spermatophyta</taxon>
        <taxon>Magnoliopsida</taxon>
        <taxon>Liliopsida</taxon>
        <taxon>Zingiberales</taxon>
        <taxon>Musaceae</taxon>
        <taxon>Ensete</taxon>
    </lineage>
</organism>
<comment type="caution">
    <text evidence="1">The sequence shown here is derived from an EMBL/GenBank/DDBJ whole genome shotgun (WGS) entry which is preliminary data.</text>
</comment>
<accession>A0A426YAR7</accession>
<sequence>MRAATATRCAAMPRRWATAPGSRVVGKGNMQYAVSSSRISLRLSFSLPFSCNPAFPLRPMAAAAVARCLVLSRSLPASPVAWHDAPKNPSPSPPHPLPCIAGFCRVSVGFPTCKNAKSPRFSSSRHCSSSDLQDSKPGQDLALLLEVEGLGVIADIYRLGNRQAFNVAFQKLGLDCANWTEPIYADLIRKAAGDEERMLILFFNRVLFLLN</sequence>
<reference evidence="1 2" key="1">
    <citation type="journal article" date="2014" name="Agronomy (Basel)">
        <title>A Draft Genome Sequence for Ensete ventricosum, the Drought-Tolerant Tree Against Hunger.</title>
        <authorList>
            <person name="Harrison J."/>
            <person name="Moore K.A."/>
            <person name="Paszkiewicz K."/>
            <person name="Jones T."/>
            <person name="Grant M."/>
            <person name="Ambacheew D."/>
            <person name="Muzemil S."/>
            <person name="Studholme D.J."/>
        </authorList>
    </citation>
    <scope>NUCLEOTIDE SEQUENCE [LARGE SCALE GENOMIC DNA]</scope>
</reference>
<dbReference type="Gene3D" id="1.10.150.240">
    <property type="entry name" value="Putative phosphatase, domain 2"/>
    <property type="match status" value="1"/>
</dbReference>
<name>A0A426YAR7_ENSVE</name>
<dbReference type="InterPro" id="IPR044999">
    <property type="entry name" value="CbbY-like"/>
</dbReference>